<proteinExistence type="predicted"/>
<gene>
    <name evidence="1" type="ORF">MENTE1834_LOCUS44604</name>
</gene>
<dbReference type="EMBL" id="CAVMJV010000138">
    <property type="protein sequence ID" value="CAK5111155.1"/>
    <property type="molecule type" value="Genomic_DNA"/>
</dbReference>
<sequence length="379" mass="43918">MYIIVFGGDPSLITLFGESAGGASVSMHMLSPLSQPYFTRSILQSGAATAPWAVENKQVALHRAVILYEYMKCGNGNMSHLAPDQWNMDEVLRCLHEASADKLRDSEWSPVMEFADFPWVPVIDGEFLVENIETSLKRGNFKKTQLLAGSNFDEARKLKENFRNFFFIFKAIYFIVYQLAILKSSLALQSILNYYEPEGLPIESKHWVDSLDKMLGDFLFTCNVNEFALAHSEHGADTYYYMFSHRASQQTWPEWMGVLHGYEINFIFGEPYNRKQFKYTKEEQELSSRFMRFWANFARTGDPNRNPDNSYISDWPPYNSKTMEYINLTIESDYIQKGAKRIGTGPRRKHCNFWKFIPKLISISGKFFKNYLIKKGCVM</sequence>
<reference evidence="1" key="1">
    <citation type="submission" date="2023-11" db="EMBL/GenBank/DDBJ databases">
        <authorList>
            <person name="Poullet M."/>
        </authorList>
    </citation>
    <scope>NUCLEOTIDE SEQUENCE</scope>
    <source>
        <strain evidence="1">E1834</strain>
    </source>
</reference>
<accession>A0ACB1B121</accession>
<name>A0ACB1B121_MELEN</name>
<evidence type="ECO:0000313" key="2">
    <source>
        <dbReference type="Proteomes" id="UP001497535"/>
    </source>
</evidence>
<dbReference type="Proteomes" id="UP001497535">
    <property type="component" value="Unassembled WGS sequence"/>
</dbReference>
<organism evidence="1 2">
    <name type="scientific">Meloidogyne enterolobii</name>
    <name type="common">Root-knot nematode worm</name>
    <name type="synonym">Meloidogyne mayaguensis</name>
    <dbReference type="NCBI Taxonomy" id="390850"/>
    <lineage>
        <taxon>Eukaryota</taxon>
        <taxon>Metazoa</taxon>
        <taxon>Ecdysozoa</taxon>
        <taxon>Nematoda</taxon>
        <taxon>Chromadorea</taxon>
        <taxon>Rhabditida</taxon>
        <taxon>Tylenchina</taxon>
        <taxon>Tylenchomorpha</taxon>
        <taxon>Tylenchoidea</taxon>
        <taxon>Meloidogynidae</taxon>
        <taxon>Meloidogyninae</taxon>
        <taxon>Meloidogyne</taxon>
    </lineage>
</organism>
<keyword evidence="2" id="KW-1185">Reference proteome</keyword>
<protein>
    <submittedName>
        <fullName evidence="1">Uncharacterized protein</fullName>
    </submittedName>
</protein>
<evidence type="ECO:0000313" key="1">
    <source>
        <dbReference type="EMBL" id="CAK5111155.1"/>
    </source>
</evidence>
<comment type="caution">
    <text evidence="1">The sequence shown here is derived from an EMBL/GenBank/DDBJ whole genome shotgun (WGS) entry which is preliminary data.</text>
</comment>